<dbReference type="PANTHER" id="PTHR46844">
    <property type="entry name" value="SLR5058 PROTEIN"/>
    <property type="match status" value="1"/>
</dbReference>
<dbReference type="InterPro" id="IPR027417">
    <property type="entry name" value="P-loop_NTPase"/>
</dbReference>
<evidence type="ECO:0000313" key="4">
    <source>
        <dbReference type="EMBL" id="TWP52606.1"/>
    </source>
</evidence>
<dbReference type="SUPFAM" id="SSF52540">
    <property type="entry name" value="P-loop containing nucleoside triphosphate hydrolases"/>
    <property type="match status" value="1"/>
</dbReference>
<name>A0A563EY34_9PSEU</name>
<accession>A0A563EY34</accession>
<comment type="caution">
    <text evidence="4">The sequence shown here is derived from an EMBL/GenBank/DDBJ whole genome shotgun (WGS) entry which is preliminary data.</text>
</comment>
<feature type="domain" description="NACHT" evidence="3">
    <location>
        <begin position="266"/>
        <end position="598"/>
    </location>
</feature>
<evidence type="ECO:0000256" key="2">
    <source>
        <dbReference type="ARBA" id="ARBA00022840"/>
    </source>
</evidence>
<dbReference type="InterPro" id="IPR054547">
    <property type="entry name" value="NNH1"/>
</dbReference>
<organism evidence="4 5">
    <name type="scientific">Lentzea tibetensis</name>
    <dbReference type="NCBI Taxonomy" id="2591470"/>
    <lineage>
        <taxon>Bacteria</taxon>
        <taxon>Bacillati</taxon>
        <taxon>Actinomycetota</taxon>
        <taxon>Actinomycetes</taxon>
        <taxon>Pseudonocardiales</taxon>
        <taxon>Pseudonocardiaceae</taxon>
        <taxon>Lentzea</taxon>
    </lineage>
</organism>
<dbReference type="Gene3D" id="3.80.10.10">
    <property type="entry name" value="Ribonuclease Inhibitor"/>
    <property type="match status" value="1"/>
</dbReference>
<dbReference type="Pfam" id="PF05729">
    <property type="entry name" value="NACHT"/>
    <property type="match status" value="1"/>
</dbReference>
<keyword evidence="1" id="KW-0547">Nucleotide-binding</keyword>
<sequence length="1021" mass="112536">MGLEIAAGKIGQAVAQQAARAWLAKRRKDRDRTASLAELAAEELAKPHQRARLEHLVEGIGHQVTEQLEPVLERCGSLPDNEIEAALTAVLDALREIDLSDDALLADDADPEVLARRIRRQIPAENGPAVRLYDLALDQACRYLVQVVRQLPSFQPRALAEVLSRASAQTAQLDEILARLPRTSLHAPQGTSTDDEFRDEYLRYLAASLDRLELLGLSMKNRPKLALSVAYLSLTVSGTGRGNRDWFGSPDDRAHSGVRIESALRHRTLVRGEAGSGKTTLLDWVAVTAARAGFTGDLSEWNDRVPFPIRLRRYADAPLPAPEQFLDHAAPWLAGLMPQGWAHRCLRSGRALVLVDGVDEVPPGKRHVVRDWLRELCLAFPDARVVVTSRPAAADQEWLGEQGFASVLLEQMGPTDVKVFIERWHEAARGAASLPCPVDALPEAQRKLLSQLDSREHLRALAANPLLCAMLCALNLGRTSELPRNRMELYQAALTMLLDLRDAEREIAGLLTTTEKTVLLRDLAWRLTLGGRSQLPTLKVREHVARKVGSMPNVDADPDAIVTHLLERSGVVREPVPGQVDFVHRTFQEYLAGQEAMQDGQVETLAGHAHQDSWSETIVLACGHGQRAQVSELLTEVLDRADREPTRARRLRLLAAACLETITDIDAGVHDRVDEVIRTRLVPPRSKKETRSLVTIGHRVLRYLPACLDELSEAAAVATVRTAALTATPEALTKLAGYANDPRSEVQRELAEGWLHFDPQRYAEEVLADAPLQRGAIMVKARRLFPHLPVLQHLAAVKVAVSREDTPDTLSFLDDVPSLVQVSLSLRGEVDLSPLGAHPRLSVVALFGAREFTGLDTITGLRELRTANIHQDKALADIEFLRGTRLEHVSLSAVEPGADVSPFDGLPLDYLGLHDWPPYDDLSLLALLPRLTDLALLGSTASSAVLGLERYAPKLVTLRLLGPVAEGLSVARVLPNLRLLVLWGKGMTLDLRPLEGLPLRIRLDRSDRHVGLDRVTVDRWI</sequence>
<proteinExistence type="predicted"/>
<dbReference type="InterPro" id="IPR007111">
    <property type="entry name" value="NACHT_NTPase"/>
</dbReference>
<dbReference type="Proteomes" id="UP000316639">
    <property type="component" value="Unassembled WGS sequence"/>
</dbReference>
<evidence type="ECO:0000256" key="1">
    <source>
        <dbReference type="ARBA" id="ARBA00022741"/>
    </source>
</evidence>
<keyword evidence="5" id="KW-1185">Reference proteome</keyword>
<dbReference type="GO" id="GO:0005524">
    <property type="term" value="F:ATP binding"/>
    <property type="evidence" value="ECO:0007669"/>
    <property type="project" value="UniProtKB-KW"/>
</dbReference>
<protein>
    <submittedName>
        <fullName evidence="4">NACHT domain-containing protein</fullName>
    </submittedName>
</protein>
<gene>
    <name evidence="4" type="ORF">FKR81_09890</name>
</gene>
<evidence type="ECO:0000313" key="5">
    <source>
        <dbReference type="Proteomes" id="UP000316639"/>
    </source>
</evidence>
<dbReference type="OrthoDB" id="135105at2"/>
<dbReference type="InterPro" id="IPR032675">
    <property type="entry name" value="LRR_dom_sf"/>
</dbReference>
<dbReference type="PROSITE" id="PS50837">
    <property type="entry name" value="NACHT"/>
    <property type="match status" value="1"/>
</dbReference>
<dbReference type="Gene3D" id="3.40.50.300">
    <property type="entry name" value="P-loop containing nucleotide triphosphate hydrolases"/>
    <property type="match status" value="1"/>
</dbReference>
<evidence type="ECO:0000259" key="3">
    <source>
        <dbReference type="PROSITE" id="PS50837"/>
    </source>
</evidence>
<reference evidence="4 5" key="1">
    <citation type="submission" date="2019-07" db="EMBL/GenBank/DDBJ databases">
        <title>Lentzea xizangensis sp. nov., isolated from Qinghai-Tibetan Plateau Soils.</title>
        <authorList>
            <person name="Huang J."/>
        </authorList>
    </citation>
    <scope>NUCLEOTIDE SEQUENCE [LARGE SCALE GENOMIC DNA]</scope>
    <source>
        <strain evidence="4 5">FXJ1.1311</strain>
    </source>
</reference>
<keyword evidence="2" id="KW-0067">ATP-binding</keyword>
<dbReference type="Pfam" id="PF22733">
    <property type="entry name" value="NNH1"/>
    <property type="match status" value="1"/>
</dbReference>
<dbReference type="RefSeq" id="WP_146350662.1">
    <property type="nucleotide sequence ID" value="NZ_VOBR01000005.1"/>
</dbReference>
<dbReference type="AlphaFoldDB" id="A0A563EY34"/>
<dbReference type="PANTHER" id="PTHR46844:SF1">
    <property type="entry name" value="SLR5058 PROTEIN"/>
    <property type="match status" value="1"/>
</dbReference>
<dbReference type="EMBL" id="VOBR01000005">
    <property type="protein sequence ID" value="TWP52606.1"/>
    <property type="molecule type" value="Genomic_DNA"/>
</dbReference>